<evidence type="ECO:0000313" key="1">
    <source>
        <dbReference type="EMBL" id="KAA1087322.1"/>
    </source>
</evidence>
<reference evidence="1 2" key="1">
    <citation type="submission" date="2019-05" db="EMBL/GenBank/DDBJ databases">
        <title>Emergence of the Ug99 lineage of the wheat stem rust pathogen through somatic hybridization.</title>
        <authorList>
            <person name="Li F."/>
            <person name="Upadhyaya N.M."/>
            <person name="Sperschneider J."/>
            <person name="Matny O."/>
            <person name="Nguyen-Phuc H."/>
            <person name="Mago R."/>
            <person name="Raley C."/>
            <person name="Miller M.E."/>
            <person name="Silverstein K.A.T."/>
            <person name="Henningsen E."/>
            <person name="Hirsch C.D."/>
            <person name="Visser B."/>
            <person name="Pretorius Z.A."/>
            <person name="Steffenson B.J."/>
            <person name="Schwessinger B."/>
            <person name="Dodds P.N."/>
            <person name="Figueroa M."/>
        </authorList>
    </citation>
    <scope>NUCLEOTIDE SEQUENCE [LARGE SCALE GENOMIC DNA]</scope>
    <source>
        <strain evidence="1">21-0</strain>
    </source>
</reference>
<dbReference type="Proteomes" id="UP000324748">
    <property type="component" value="Unassembled WGS sequence"/>
</dbReference>
<accession>A0A5B0NFL3</accession>
<protein>
    <submittedName>
        <fullName evidence="1">Uncharacterized protein</fullName>
    </submittedName>
</protein>
<sequence length="103" mass="11653">MANYQVTTISQHQSVVPLAEVTYRLPADTHFLAEFQQVIRTVPDSNPIHDQLEDKSSDEKKLVKPFLSRLEVSPRHSVVSSSSSVEQDHFEVQIMKPIIIIVA</sequence>
<comment type="caution">
    <text evidence="1">The sequence shown here is derived from an EMBL/GenBank/DDBJ whole genome shotgun (WGS) entry which is preliminary data.</text>
</comment>
<dbReference type="AlphaFoldDB" id="A0A5B0NFL3"/>
<evidence type="ECO:0000313" key="2">
    <source>
        <dbReference type="Proteomes" id="UP000324748"/>
    </source>
</evidence>
<gene>
    <name evidence="1" type="ORF">PGT21_028870</name>
</gene>
<dbReference type="EMBL" id="VSWC01000105">
    <property type="protein sequence ID" value="KAA1087322.1"/>
    <property type="molecule type" value="Genomic_DNA"/>
</dbReference>
<proteinExistence type="predicted"/>
<name>A0A5B0NFL3_PUCGR</name>
<keyword evidence="2" id="KW-1185">Reference proteome</keyword>
<organism evidence="1 2">
    <name type="scientific">Puccinia graminis f. sp. tritici</name>
    <dbReference type="NCBI Taxonomy" id="56615"/>
    <lineage>
        <taxon>Eukaryota</taxon>
        <taxon>Fungi</taxon>
        <taxon>Dikarya</taxon>
        <taxon>Basidiomycota</taxon>
        <taxon>Pucciniomycotina</taxon>
        <taxon>Pucciniomycetes</taxon>
        <taxon>Pucciniales</taxon>
        <taxon>Pucciniaceae</taxon>
        <taxon>Puccinia</taxon>
    </lineage>
</organism>